<protein>
    <submittedName>
        <fullName evidence="4">Alpha/beta hydrolase</fullName>
    </submittedName>
</protein>
<sequence length="329" mass="36704">MKALRFKHPWIVQESILRALAVDTAAHALAYLRFSMPDASPERFGVRVLRDIVYGPTRRREHRLDVYVPTRAMKPLPVILYVHGGGFATLSKETHYVMAMAFARRGYLVFNVNYRLGHKHPYPEPLEDVSEALLWVHRYAAEYGGDPDRIALAGESAGGNLVTALGIASAARLPETFARRIFDANIPLRAVVATYPILDLTEIEAMMARERLPLYIQRLLFDVGAAYLGPGAFDGSCEAVPLASPLLLLERGLVTLRRELAPFFLSVGTRDILLSHSKRMKAVLDRLGVKNELFIAPGEVHGFDAMVWRPAARQKWASLHSFLAPHMAA</sequence>
<keyword evidence="5" id="KW-1185">Reference proteome</keyword>
<evidence type="ECO:0000259" key="3">
    <source>
        <dbReference type="Pfam" id="PF07859"/>
    </source>
</evidence>
<dbReference type="PANTHER" id="PTHR48081">
    <property type="entry name" value="AB HYDROLASE SUPERFAMILY PROTEIN C4A8.06C"/>
    <property type="match status" value="1"/>
</dbReference>
<dbReference type="InterPro" id="IPR050300">
    <property type="entry name" value="GDXG_lipolytic_enzyme"/>
</dbReference>
<evidence type="ECO:0000313" key="5">
    <source>
        <dbReference type="Proteomes" id="UP001379533"/>
    </source>
</evidence>
<gene>
    <name evidence="4" type="ORF">LZC95_08595</name>
</gene>
<dbReference type="Proteomes" id="UP001379533">
    <property type="component" value="Chromosome"/>
</dbReference>
<evidence type="ECO:0000313" key="4">
    <source>
        <dbReference type="EMBL" id="WXA96894.1"/>
    </source>
</evidence>
<dbReference type="GO" id="GO:0016787">
    <property type="term" value="F:hydrolase activity"/>
    <property type="evidence" value="ECO:0007669"/>
    <property type="project" value="UniProtKB-KW"/>
</dbReference>
<dbReference type="Pfam" id="PF07859">
    <property type="entry name" value="Abhydrolase_3"/>
    <property type="match status" value="1"/>
</dbReference>
<accession>A0ABZ2KIW5</accession>
<dbReference type="Gene3D" id="3.40.50.1820">
    <property type="entry name" value="alpha/beta hydrolase"/>
    <property type="match status" value="1"/>
</dbReference>
<reference evidence="4 5" key="1">
    <citation type="submission" date="2021-12" db="EMBL/GenBank/DDBJ databases">
        <title>Discovery of the Pendulisporaceae a myxobacterial family with distinct sporulation behavior and unique specialized metabolism.</title>
        <authorList>
            <person name="Garcia R."/>
            <person name="Popoff A."/>
            <person name="Bader C.D."/>
            <person name="Loehr J."/>
            <person name="Walesch S."/>
            <person name="Walt C."/>
            <person name="Boldt J."/>
            <person name="Bunk B."/>
            <person name="Haeckl F.J.F.P.J."/>
            <person name="Gunesch A.P."/>
            <person name="Birkelbach J."/>
            <person name="Nuebel U."/>
            <person name="Pietschmann T."/>
            <person name="Bach T."/>
            <person name="Mueller R."/>
        </authorList>
    </citation>
    <scope>NUCLEOTIDE SEQUENCE [LARGE SCALE GENOMIC DNA]</scope>
    <source>
        <strain evidence="4 5">MSr12523</strain>
    </source>
</reference>
<evidence type="ECO:0000256" key="1">
    <source>
        <dbReference type="ARBA" id="ARBA00010515"/>
    </source>
</evidence>
<proteinExistence type="inferred from homology"/>
<dbReference type="SUPFAM" id="SSF53474">
    <property type="entry name" value="alpha/beta-Hydrolases"/>
    <property type="match status" value="1"/>
</dbReference>
<dbReference type="RefSeq" id="WP_394847509.1">
    <property type="nucleotide sequence ID" value="NZ_CP089982.1"/>
</dbReference>
<dbReference type="InterPro" id="IPR029058">
    <property type="entry name" value="AB_hydrolase_fold"/>
</dbReference>
<comment type="similarity">
    <text evidence="1">Belongs to the 'GDXG' lipolytic enzyme family.</text>
</comment>
<dbReference type="EMBL" id="CP089982">
    <property type="protein sequence ID" value="WXA96894.1"/>
    <property type="molecule type" value="Genomic_DNA"/>
</dbReference>
<dbReference type="InterPro" id="IPR013094">
    <property type="entry name" value="AB_hydrolase_3"/>
</dbReference>
<name>A0ABZ2KIW5_9BACT</name>
<keyword evidence="2 4" id="KW-0378">Hydrolase</keyword>
<dbReference type="InterPro" id="IPR002168">
    <property type="entry name" value="Lipase_GDXG_HIS_AS"/>
</dbReference>
<evidence type="ECO:0000256" key="2">
    <source>
        <dbReference type="ARBA" id="ARBA00022801"/>
    </source>
</evidence>
<feature type="domain" description="Alpha/beta hydrolase fold-3" evidence="3">
    <location>
        <begin position="79"/>
        <end position="303"/>
    </location>
</feature>
<organism evidence="4 5">
    <name type="scientific">Pendulispora brunnea</name>
    <dbReference type="NCBI Taxonomy" id="2905690"/>
    <lineage>
        <taxon>Bacteria</taxon>
        <taxon>Pseudomonadati</taxon>
        <taxon>Myxococcota</taxon>
        <taxon>Myxococcia</taxon>
        <taxon>Myxococcales</taxon>
        <taxon>Sorangiineae</taxon>
        <taxon>Pendulisporaceae</taxon>
        <taxon>Pendulispora</taxon>
    </lineage>
</organism>
<dbReference type="PROSITE" id="PS01173">
    <property type="entry name" value="LIPASE_GDXG_HIS"/>
    <property type="match status" value="1"/>
</dbReference>